<dbReference type="InterPro" id="IPR001647">
    <property type="entry name" value="HTH_TetR"/>
</dbReference>
<dbReference type="SUPFAM" id="SSF46689">
    <property type="entry name" value="Homeodomain-like"/>
    <property type="match status" value="1"/>
</dbReference>
<gene>
    <name evidence="4" type="ORF">HGA05_26885</name>
</gene>
<dbReference type="AlphaFoldDB" id="A0A846WWB1"/>
<accession>A0A846WWB1</accession>
<protein>
    <submittedName>
        <fullName evidence="4">TetR/AcrR family transcriptional regulator</fullName>
    </submittedName>
</protein>
<dbReference type="EMBL" id="JAAXPC010000030">
    <property type="protein sequence ID" value="NKY05186.1"/>
    <property type="molecule type" value="Genomic_DNA"/>
</dbReference>
<feature type="domain" description="HTH tetR-type" evidence="3">
    <location>
        <begin position="8"/>
        <end position="68"/>
    </location>
</feature>
<dbReference type="PANTHER" id="PTHR30055:SF237">
    <property type="entry name" value="TRANSCRIPTIONAL REPRESSOR MCE3R"/>
    <property type="match status" value="1"/>
</dbReference>
<dbReference type="Pfam" id="PF00440">
    <property type="entry name" value="TetR_N"/>
    <property type="match status" value="1"/>
</dbReference>
<dbReference type="InterPro" id="IPR009057">
    <property type="entry name" value="Homeodomain-like_sf"/>
</dbReference>
<dbReference type="PRINTS" id="PR00455">
    <property type="entry name" value="HTHTETR"/>
</dbReference>
<dbReference type="Gene3D" id="1.10.357.10">
    <property type="entry name" value="Tetracycline Repressor, domain 2"/>
    <property type="match status" value="1"/>
</dbReference>
<reference evidence="4 5" key="1">
    <citation type="submission" date="2020-04" db="EMBL/GenBank/DDBJ databases">
        <title>MicrobeNet Type strains.</title>
        <authorList>
            <person name="Nicholson A.C."/>
        </authorList>
    </citation>
    <scope>NUCLEOTIDE SEQUENCE [LARGE SCALE GENOMIC DNA]</scope>
    <source>
        <strain evidence="4 5">ATCC BAA-14</strain>
    </source>
</reference>
<evidence type="ECO:0000259" key="3">
    <source>
        <dbReference type="PROSITE" id="PS50977"/>
    </source>
</evidence>
<comment type="caution">
    <text evidence="4">The sequence shown here is derived from an EMBL/GenBank/DDBJ whole genome shotgun (WGS) entry which is preliminary data.</text>
</comment>
<dbReference type="GO" id="GO:0003700">
    <property type="term" value="F:DNA-binding transcription factor activity"/>
    <property type="evidence" value="ECO:0007669"/>
    <property type="project" value="TreeGrafter"/>
</dbReference>
<organism evidence="4 5">
    <name type="scientific">Gordonia polyisoprenivorans</name>
    <dbReference type="NCBI Taxonomy" id="84595"/>
    <lineage>
        <taxon>Bacteria</taxon>
        <taxon>Bacillati</taxon>
        <taxon>Actinomycetota</taxon>
        <taxon>Actinomycetes</taxon>
        <taxon>Mycobacteriales</taxon>
        <taxon>Gordoniaceae</taxon>
        <taxon>Gordonia</taxon>
    </lineage>
</organism>
<dbReference type="Proteomes" id="UP000563898">
    <property type="component" value="Unassembled WGS sequence"/>
</dbReference>
<evidence type="ECO:0000256" key="2">
    <source>
        <dbReference type="PROSITE-ProRule" id="PRU00335"/>
    </source>
</evidence>
<dbReference type="InterPro" id="IPR050109">
    <property type="entry name" value="HTH-type_TetR-like_transc_reg"/>
</dbReference>
<name>A0A846WWB1_9ACTN</name>
<evidence type="ECO:0000313" key="5">
    <source>
        <dbReference type="Proteomes" id="UP000563898"/>
    </source>
</evidence>
<keyword evidence="1 2" id="KW-0238">DNA-binding</keyword>
<feature type="DNA-binding region" description="H-T-H motif" evidence="2">
    <location>
        <begin position="31"/>
        <end position="50"/>
    </location>
</feature>
<proteinExistence type="predicted"/>
<evidence type="ECO:0000313" key="4">
    <source>
        <dbReference type="EMBL" id="NKY05186.1"/>
    </source>
</evidence>
<dbReference type="SUPFAM" id="SSF48498">
    <property type="entry name" value="Tetracyclin repressor-like, C-terminal domain"/>
    <property type="match status" value="1"/>
</dbReference>
<dbReference type="PROSITE" id="PS50977">
    <property type="entry name" value="HTH_TETR_2"/>
    <property type="match status" value="1"/>
</dbReference>
<evidence type="ECO:0000256" key="1">
    <source>
        <dbReference type="ARBA" id="ARBA00023125"/>
    </source>
</evidence>
<dbReference type="InterPro" id="IPR036271">
    <property type="entry name" value="Tet_transcr_reg_TetR-rel_C_sf"/>
</dbReference>
<dbReference type="PANTHER" id="PTHR30055">
    <property type="entry name" value="HTH-TYPE TRANSCRIPTIONAL REGULATOR RUTR"/>
    <property type="match status" value="1"/>
</dbReference>
<sequence>MRIRTRDPERKDKILDAAAALVAERGFIAVSMSDIGSAAGVTGSAIYRHFESKSAVLVALFDKAIDTLLDESTSMVADSADSRSALLALVAGQIDFVITTRNIARVYYTENYNLPPDDQRRLRRKQRLYIEEWAHLYDELHPNIDESTTRVVVHAAIGAIQSSLFHNVGLPEKRLRDLLFTSACSILDLDRPER</sequence>
<dbReference type="GO" id="GO:0000976">
    <property type="term" value="F:transcription cis-regulatory region binding"/>
    <property type="evidence" value="ECO:0007669"/>
    <property type="project" value="TreeGrafter"/>
</dbReference>
<dbReference type="Gene3D" id="1.10.10.60">
    <property type="entry name" value="Homeodomain-like"/>
    <property type="match status" value="1"/>
</dbReference>
<dbReference type="RefSeq" id="WP_006370740.1">
    <property type="nucleotide sequence ID" value="NZ_JAZGUS010000008.1"/>
</dbReference>